<feature type="compositionally biased region" description="Basic and acidic residues" evidence="3">
    <location>
        <begin position="1200"/>
        <end position="1212"/>
    </location>
</feature>
<proteinExistence type="predicted"/>
<feature type="compositionally biased region" description="Basic and acidic residues" evidence="3">
    <location>
        <begin position="1914"/>
        <end position="1957"/>
    </location>
</feature>
<feature type="compositionally biased region" description="Basic and acidic residues" evidence="3">
    <location>
        <begin position="1611"/>
        <end position="1641"/>
    </location>
</feature>
<dbReference type="Gene3D" id="3.30.70.330">
    <property type="match status" value="4"/>
</dbReference>
<sequence>MVRETRHLWVGNLPENIREERIRDHFKRYGRVQSVKLLGRSSGGGGKEEEGAGACAAVSFMDIKSAAKAHHSEQKLDERTLTTEYHEPAAIPCPGTLYSGSGPPNPQGASTGSRFSSHGGSEDLSGSFERSSHFYERGERSETSGSGYIRRGGSSSSSGAYHSAESLSRSRARDRLYRNGPYTPLIERDSKQRIGEPRKSSSENDDLVRHNRVVSRSSSSGHHRVSSSGWGYDSPSPRYSASGVPSTPELPYSDDRRETTPVVHKKHSKSGFSTQNNSYPTLLISISRRSGSDSASNSGSSGSRSRSSSASSQSGSSTCSSASSSPTSEKSCSTHSQQSSLRSGAQSGAAGHNSVSPAVHAEDRRPLAICVRNLPARSSDTSLKDGLYHEYKKHGKVTWVKVVGQGVDRYALVCFKKADDVEKALQVSHDKLFFGCKIEVAPYQGYDVDDNEFRPFEAEQDEFHPKATRTLFIGNLEKDITTQEIRKHFDQFGEIIEIDIKKQGNSASYAFCQFSDITSVVRAMRTLDGEHIGANRIKLGFGKSMHTNCVWVDGVSETVSEKYLSTHFGQFGPVTHVVIDRSRGHALVFYEQISYAQQAVKDMRGNSLRGRKLQVDYASRECQEAFYDRVEKQSSSTSHSTFDNSIQASPQSSSTIVRVYDSGSTATSPAVNSAPTRYPTLTTGGSGVVVTTRFNTTSSSSRTTYNRPSASSPTTPSPSPRSSRHGHSSSSSSSQRFEYNLEYNSERRSYRGYEDNQSCEDGSSTTPAPGAGEIRHLQKERVSLIEQLEDCPSSGEDTVAGRRRCSKHRRSQSGGEGSRPGTPLCDERPDPPVEPRRAPRDRPPDPLSLPLPRFAAQVLSPRPVLPSPPASPQTPHSSSSDSEPSPPSPEWEERLRSLDEKYEKWSGSRSGVTKVDPSTMKIKHKLLELDLHELQPSEIVKSVLAKRSVFDEDSKRLENFGEKYEPREFIPASRANVLRRLESSPLSSPVNKSPGLQYPFPSHPPSQPLSSSGLASTIPTLTVASEAKPSNTFLTNCTRQFTPKISSPSSSVETSPRPSTQQPPDKFKTKCTPAPIPPPVVVKKDIVTTPPPKPKPCSIRRDSSEEKSELRRKSREEVCTESVPKKDDISESDKVKDAQISERRKSSIDKRRNSVDIKDFSNSKPLDNSCDRPKETSDKQEEKRRGSSDADSTPAVINDPRIKPDPKKHQESNDNQAFDNTRVNESDKKRISSDSVERRKDVESLHRHNSTENQDKKKDVLGVNSEKDRRRARESVDSAGDNPKHNRKVPDSKKEVEPAPDKREREEEARPAEVHLEKKKESSCPEQHQGTSKDPRTSRDKRESIDREKRRDSREEQERIRSEKPSCDTIDRFKDHKRSESVDSKKKEHHDSEVKSLKKENEESSKNPKKDVDHDSEVKKEPKHKEEKRKNSENEISKEHSLFKKVFGFADSIRHHKGGVDRRDNDTSTAVKTDTPEPNKHREKKDKKEKEEQAESKHKSCNRKSPDNPENNRHNKEEKRRHSESKRKESFDTSDDLKQKEENHVQQESKPHNKSDRKKEDPSYKDSNHRNAYYEHNSSEHSKYNRDSERRKDSIQEEAKKPENDVNCLENSKKDEHEEEFYERRKDDGFRNKESDRRKGSFDSSYDNTYENTSFSKSEKKNDVLESSKYNKHERHREKSKDHDNIPNCRSKEERKNESYEKHKSEKRKDSDGHRIKDEKKTNDDSIFDGLKPKDGDRKKEDSYDAVKIKEDSYAAYRESIRKKEAIDAQERLKEIERKKEEKDRRKEREKELMMKEPVEERRREKENDKVKSKHSRDYDGVEPPKINGDHDIDYSLETTECRKTVISYDDSEHRDSIKKEKKRDKNTWPATIGCKRRLSSQDSIEINDESKRTKPERRDSKDSGRSSGSSRKGSGEKHKGYKLLEEKIKEDKEKEQRKNSEENNHEPPVQFEDKTPKPAIRKEKRNSGEKRKEERKFKVRPRENGTASESDLASGDDDQQKQAAKQRQQHSIFDIVDDEPAYISMYDKVKARSTKNMQKLEEEKRQEKLKEKFHALKQSRAKREEKKRSTSYDEDSDSEKGSMRRSTKLLLTSSEDDAGSEPDVRVRKNKILYDTSEDDSVITTSKSRKGSFHEESKSVRKIISDISEDDTATIKHSTPKVKTSRITFDTDSKGRKIMSDTSEDDTSRINSTPRIMKPIRIHSDDSEGDLGFEDSIRNEAKPLQNISDMFQSRPVEVNHFTNSNSIHEEPVQQPLQSSPESFRRNSLDSTASEQHRKKSHKKKQKRQKNLEENEDGTIKKHSSKKEKKRAHRDKDDEEKRKKRAERESINKRDDKLEDIFGPLSDDSGKAISNKWNVAQVYGSDSESERENIRKKEKKRREKKMRELDEAGRAIEAKLMDSCENINLDEPIKTKKKKRKKSRDEKSKHHQSSRGEEGDAVSIIPIEESMVESQDEKRLPVIEIKEEVNDENEETETKEGYEADIKKETKIECDEEMDTTPDLRQQSMSSLLDSPPPSQPSSIACKKPGIPGFSSELDENIHETAVKSISESPC</sequence>
<dbReference type="SUPFAM" id="SSF54928">
    <property type="entry name" value="RNA-binding domain, RBD"/>
    <property type="match status" value="3"/>
</dbReference>
<dbReference type="FunFam" id="3.30.70.330:FF:000143">
    <property type="entry name" value="msx2-interacting protein-like isoform X1"/>
    <property type="match status" value="1"/>
</dbReference>
<feature type="compositionally biased region" description="Basic and acidic residues" evidence="3">
    <location>
        <begin position="130"/>
        <end position="142"/>
    </location>
</feature>
<feature type="compositionally biased region" description="Basic and acidic residues" evidence="3">
    <location>
        <begin position="1889"/>
        <end position="1905"/>
    </location>
</feature>
<organism evidence="5">
    <name type="scientific">Lygus hesperus</name>
    <name type="common">Western plant bug</name>
    <dbReference type="NCBI Taxonomy" id="30085"/>
    <lineage>
        <taxon>Eukaryota</taxon>
        <taxon>Metazoa</taxon>
        <taxon>Ecdysozoa</taxon>
        <taxon>Arthropoda</taxon>
        <taxon>Hexapoda</taxon>
        <taxon>Insecta</taxon>
        <taxon>Pterygota</taxon>
        <taxon>Neoptera</taxon>
        <taxon>Paraneoptera</taxon>
        <taxon>Hemiptera</taxon>
        <taxon>Heteroptera</taxon>
        <taxon>Panheteroptera</taxon>
        <taxon>Cimicomorpha</taxon>
        <taxon>Miridae</taxon>
        <taxon>Mirini</taxon>
        <taxon>Lygus</taxon>
    </lineage>
</organism>
<dbReference type="InterPro" id="IPR035979">
    <property type="entry name" value="RBD_domain_sf"/>
</dbReference>
<feature type="compositionally biased region" description="Basic and acidic residues" evidence="3">
    <location>
        <begin position="2475"/>
        <end position="2492"/>
    </location>
</feature>
<dbReference type="FunFam" id="3.30.70.330:FF:000088">
    <property type="entry name" value="msx2-interacting protein-like isoform X1"/>
    <property type="match status" value="1"/>
</dbReference>
<name>A0A0K8SE06_LYGHE</name>
<dbReference type="EMBL" id="GBRD01014308">
    <property type="protein sequence ID" value="JAG51518.1"/>
    <property type="molecule type" value="Transcribed_RNA"/>
</dbReference>
<feature type="compositionally biased region" description="Low complexity" evidence="3">
    <location>
        <begin position="1042"/>
        <end position="1060"/>
    </location>
</feature>
<feature type="compositionally biased region" description="Low complexity" evidence="3">
    <location>
        <begin position="873"/>
        <end position="883"/>
    </location>
</feature>
<evidence type="ECO:0000256" key="2">
    <source>
        <dbReference type="PROSITE-ProRule" id="PRU00176"/>
    </source>
</evidence>
<feature type="compositionally biased region" description="Polar residues" evidence="3">
    <location>
        <begin position="1013"/>
        <end position="1041"/>
    </location>
</feature>
<feature type="region of interest" description="Disordered" evidence="3">
    <location>
        <begin position="983"/>
        <end position="1746"/>
    </location>
</feature>
<feature type="compositionally biased region" description="Polar residues" evidence="3">
    <location>
        <begin position="107"/>
        <end position="119"/>
    </location>
</feature>
<dbReference type="GO" id="GO:0003723">
    <property type="term" value="F:RNA binding"/>
    <property type="evidence" value="ECO:0007669"/>
    <property type="project" value="UniProtKB-UniRule"/>
</dbReference>
<evidence type="ECO:0000259" key="4">
    <source>
        <dbReference type="PROSITE" id="PS50102"/>
    </source>
</evidence>
<feature type="compositionally biased region" description="Basic and acidic residues" evidence="3">
    <location>
        <begin position="1099"/>
        <end position="1161"/>
    </location>
</feature>
<feature type="compositionally biased region" description="Basic and acidic residues" evidence="3">
    <location>
        <begin position="1731"/>
        <end position="1746"/>
    </location>
</feature>
<feature type="domain" description="RRM" evidence="4">
    <location>
        <begin position="367"/>
        <end position="445"/>
    </location>
</feature>
<feature type="compositionally biased region" description="Basic and acidic residues" evidence="3">
    <location>
        <begin position="1761"/>
        <end position="1820"/>
    </location>
</feature>
<dbReference type="InterPro" id="IPR034174">
    <property type="entry name" value="SHARP_RRM3"/>
</dbReference>
<feature type="compositionally biased region" description="Basic and acidic residues" evidence="3">
    <location>
        <begin position="2422"/>
        <end position="2437"/>
    </location>
</feature>
<feature type="compositionally biased region" description="Polar residues" evidence="3">
    <location>
        <begin position="337"/>
        <end position="346"/>
    </location>
</feature>
<feature type="region of interest" description="Disordered" evidence="3">
    <location>
        <begin position="2119"/>
        <end position="2138"/>
    </location>
</feature>
<feature type="compositionally biased region" description="Polar residues" evidence="3">
    <location>
        <begin position="270"/>
        <end position="280"/>
    </location>
</feature>
<feature type="compositionally biased region" description="Basic and acidic residues" evidence="3">
    <location>
        <begin position="1851"/>
        <end position="1867"/>
    </location>
</feature>
<dbReference type="Pfam" id="PF00076">
    <property type="entry name" value="RRM_1"/>
    <property type="match status" value="3"/>
</dbReference>
<feature type="compositionally biased region" description="Basic residues" evidence="3">
    <location>
        <begin position="2300"/>
        <end position="2312"/>
    </location>
</feature>
<feature type="compositionally biased region" description="Basic and acidic residues" evidence="3">
    <location>
        <begin position="1331"/>
        <end position="1442"/>
    </location>
</feature>
<feature type="region of interest" description="Disordered" evidence="3">
    <location>
        <begin position="750"/>
        <end position="771"/>
    </location>
</feature>
<evidence type="ECO:0000256" key="3">
    <source>
        <dbReference type="SAM" id="MobiDB-lite"/>
    </source>
</evidence>
<dbReference type="PANTHER" id="PTHR23189">
    <property type="entry name" value="RNA RECOGNITION MOTIF-CONTAINING"/>
    <property type="match status" value="1"/>
</dbReference>
<feature type="compositionally biased region" description="Basic and acidic residues" evidence="3">
    <location>
        <begin position="1657"/>
        <end position="1724"/>
    </location>
</feature>
<dbReference type="InterPro" id="IPR000504">
    <property type="entry name" value="RRM_dom"/>
</dbReference>
<feature type="region of interest" description="Disordered" evidence="3">
    <location>
        <begin position="788"/>
        <end position="916"/>
    </location>
</feature>
<feature type="region of interest" description="Disordered" evidence="3">
    <location>
        <begin position="2038"/>
        <end position="2106"/>
    </location>
</feature>
<feature type="compositionally biased region" description="Low complexity" evidence="3">
    <location>
        <begin position="680"/>
        <end position="714"/>
    </location>
</feature>
<feature type="region of interest" description="Disordered" evidence="3">
    <location>
        <begin position="1761"/>
        <end position="2021"/>
    </location>
</feature>
<keyword evidence="1 2" id="KW-0694">RNA-binding</keyword>
<feature type="domain" description="RRM" evidence="4">
    <location>
        <begin position="469"/>
        <end position="544"/>
    </location>
</feature>
<dbReference type="PROSITE" id="PS50102">
    <property type="entry name" value="RRM"/>
    <property type="match status" value="4"/>
</dbReference>
<feature type="compositionally biased region" description="Basic residues" evidence="3">
    <location>
        <begin position="801"/>
        <end position="811"/>
    </location>
</feature>
<feature type="compositionally biased region" description="Basic and acidic residues" evidence="3">
    <location>
        <begin position="1222"/>
        <end position="1323"/>
    </location>
</feature>
<dbReference type="InterPro" id="IPR034173">
    <property type="entry name" value="SHARP_RRM2"/>
</dbReference>
<feature type="compositionally biased region" description="Basic residues" evidence="3">
    <location>
        <begin position="2276"/>
        <end position="2288"/>
    </location>
</feature>
<feature type="compositionally biased region" description="Basic and acidic residues" evidence="3">
    <location>
        <begin position="891"/>
        <end position="906"/>
    </location>
</feature>
<feature type="compositionally biased region" description="Basic and acidic residues" evidence="3">
    <location>
        <begin position="2169"/>
        <end position="2179"/>
    </location>
</feature>
<feature type="compositionally biased region" description="Polar residues" evidence="3">
    <location>
        <begin position="755"/>
        <end position="767"/>
    </location>
</feature>
<feature type="domain" description="RRM" evidence="4">
    <location>
        <begin position="6"/>
        <end position="88"/>
    </location>
</feature>
<dbReference type="CDD" id="cd12349">
    <property type="entry name" value="RRM2_SHARP"/>
    <property type="match status" value="1"/>
</dbReference>
<evidence type="ECO:0000313" key="5">
    <source>
        <dbReference type="EMBL" id="JAG51518.1"/>
    </source>
</evidence>
<feature type="compositionally biased region" description="Basic and acidic residues" evidence="3">
    <location>
        <begin position="2062"/>
        <end position="2072"/>
    </location>
</feature>
<feature type="compositionally biased region" description="Basic and acidic residues" evidence="3">
    <location>
        <begin position="1169"/>
        <end position="1188"/>
    </location>
</feature>
<feature type="compositionally biased region" description="Basic and acidic residues" evidence="3">
    <location>
        <begin position="825"/>
        <end position="844"/>
    </location>
</feature>
<feature type="compositionally biased region" description="Basic and acidic residues" evidence="3">
    <location>
        <begin position="2454"/>
        <end position="2467"/>
    </location>
</feature>
<feature type="region of interest" description="Disordered" evidence="3">
    <location>
        <begin position="664"/>
        <end position="737"/>
    </location>
</feature>
<feature type="compositionally biased region" description="Basic and acidic residues" evidence="3">
    <location>
        <begin position="1828"/>
        <end position="1844"/>
    </location>
</feature>
<feature type="region of interest" description="Disordered" evidence="3">
    <location>
        <begin position="92"/>
        <end position="360"/>
    </location>
</feature>
<evidence type="ECO:0000256" key="1">
    <source>
        <dbReference type="ARBA" id="ARBA00022884"/>
    </source>
</evidence>
<reference evidence="5" key="1">
    <citation type="submission" date="2014-09" db="EMBL/GenBank/DDBJ databases">
        <authorList>
            <person name="Magalhaes I.L.F."/>
            <person name="Oliveira U."/>
            <person name="Santos F.R."/>
            <person name="Vidigal T.H.D.A."/>
            <person name="Brescovit A.D."/>
            <person name="Santos A.J."/>
        </authorList>
    </citation>
    <scope>NUCLEOTIDE SEQUENCE</scope>
</reference>
<dbReference type="FunFam" id="3.30.70.330:FF:000118">
    <property type="entry name" value="msx2-interacting protein-like isoform X1"/>
    <property type="match status" value="1"/>
</dbReference>
<feature type="compositionally biased region" description="Polar residues" evidence="3">
    <location>
        <begin position="664"/>
        <end position="675"/>
    </location>
</feature>
<feature type="compositionally biased region" description="Polar residues" evidence="3">
    <location>
        <begin position="1642"/>
        <end position="1656"/>
    </location>
</feature>
<feature type="compositionally biased region" description="Pro residues" evidence="3">
    <location>
        <begin position="863"/>
        <end position="872"/>
    </location>
</feature>
<feature type="region of interest" description="Disordered" evidence="3">
    <location>
        <begin position="2402"/>
        <end position="2538"/>
    </location>
</feature>
<dbReference type="SMART" id="SM00360">
    <property type="entry name" value="RRM"/>
    <property type="match status" value="4"/>
</dbReference>
<feature type="region of interest" description="Disordered" evidence="3">
    <location>
        <begin position="2157"/>
        <end position="2389"/>
    </location>
</feature>
<feature type="compositionally biased region" description="Basic and acidic residues" evidence="3">
    <location>
        <begin position="2039"/>
        <end position="2055"/>
    </location>
</feature>
<protein>
    <recommendedName>
        <fullName evidence="4">RRM domain-containing protein</fullName>
    </recommendedName>
</protein>
<dbReference type="CDD" id="cd12350">
    <property type="entry name" value="RRM3_SHARP"/>
    <property type="match status" value="1"/>
</dbReference>
<feature type="compositionally biased region" description="Basic and acidic residues" evidence="3">
    <location>
        <begin position="1474"/>
        <end position="1604"/>
    </location>
</feature>
<feature type="compositionally biased region" description="Low complexity" evidence="3">
    <location>
        <begin position="285"/>
        <end position="336"/>
    </location>
</feature>
<feature type="compositionally biased region" description="Low complexity" evidence="3">
    <location>
        <begin position="144"/>
        <end position="167"/>
    </location>
</feature>
<feature type="compositionally biased region" description="Basic and acidic residues" evidence="3">
    <location>
        <begin position="1966"/>
        <end position="1984"/>
    </location>
</feature>
<feature type="compositionally biased region" description="Basic and acidic residues" evidence="3">
    <location>
        <begin position="186"/>
        <end position="209"/>
    </location>
</feature>
<dbReference type="InterPro" id="IPR012677">
    <property type="entry name" value="Nucleotide-bd_a/b_plait_sf"/>
</dbReference>
<feature type="compositionally biased region" description="Basic and acidic residues" evidence="3">
    <location>
        <begin position="2313"/>
        <end position="2339"/>
    </location>
</feature>
<accession>A0A0K8SE06</accession>
<feature type="non-terminal residue" evidence="5">
    <location>
        <position position="2554"/>
    </location>
</feature>
<feature type="domain" description="RRM" evidence="4">
    <location>
        <begin position="548"/>
        <end position="620"/>
    </location>
</feature>